<proteinExistence type="predicted"/>
<organism evidence="3 4">
    <name type="scientific">Candidatus Roizmanbacteria bacterium RIFCSPHIGHO2_01_FULL_39_12b</name>
    <dbReference type="NCBI Taxonomy" id="1802030"/>
    <lineage>
        <taxon>Bacteria</taxon>
        <taxon>Candidatus Roizmaniibacteriota</taxon>
    </lineage>
</organism>
<gene>
    <name evidence="3" type="ORF">A2690_02760</name>
</gene>
<keyword evidence="1" id="KW-1133">Transmembrane helix</keyword>
<feature type="transmembrane region" description="Helical" evidence="1">
    <location>
        <begin position="26"/>
        <end position="52"/>
    </location>
</feature>
<evidence type="ECO:0000256" key="1">
    <source>
        <dbReference type="SAM" id="Phobius"/>
    </source>
</evidence>
<sequence>MDLISIVVDFDKTITLLISSLPANTFVVILMRFFSFEGIFALIWFAICAYIYKKCCVIKHKHTIIFELLVLLLVVNALLNVAIKPLFKKPRPFATKINQPYIQKPFIERLLQIPNIENNRPPQSVPYPQDYSFPSGHATLAFVVTAFLSMKDRKRSSLYVFLAFIVAFSRIYLGYHYVSDVLGGAIIGLVSTHVFLKFSKTSLS</sequence>
<comment type="caution">
    <text evidence="3">The sequence shown here is derived from an EMBL/GenBank/DDBJ whole genome shotgun (WGS) entry which is preliminary data.</text>
</comment>
<dbReference type="PANTHER" id="PTHR14969">
    <property type="entry name" value="SPHINGOSINE-1-PHOSPHATE PHOSPHOHYDROLASE"/>
    <property type="match status" value="1"/>
</dbReference>
<feature type="transmembrane region" description="Helical" evidence="1">
    <location>
        <begin position="131"/>
        <end position="150"/>
    </location>
</feature>
<accession>A0A1F7GBH5</accession>
<feature type="domain" description="Phosphatidic acid phosphatase type 2/haloperoxidase" evidence="2">
    <location>
        <begin position="66"/>
        <end position="196"/>
    </location>
</feature>
<reference evidence="3 4" key="1">
    <citation type="journal article" date="2016" name="Nat. Commun.">
        <title>Thousands of microbial genomes shed light on interconnected biogeochemical processes in an aquifer system.</title>
        <authorList>
            <person name="Anantharaman K."/>
            <person name="Brown C.T."/>
            <person name="Hug L.A."/>
            <person name="Sharon I."/>
            <person name="Castelle C.J."/>
            <person name="Probst A.J."/>
            <person name="Thomas B.C."/>
            <person name="Singh A."/>
            <person name="Wilkins M.J."/>
            <person name="Karaoz U."/>
            <person name="Brodie E.L."/>
            <person name="Williams K.H."/>
            <person name="Hubbard S.S."/>
            <person name="Banfield J.F."/>
        </authorList>
    </citation>
    <scope>NUCLEOTIDE SEQUENCE [LARGE SCALE GENOMIC DNA]</scope>
</reference>
<name>A0A1F7GBH5_9BACT</name>
<dbReference type="InterPro" id="IPR000326">
    <property type="entry name" value="PAP2/HPO"/>
</dbReference>
<dbReference type="InterPro" id="IPR036938">
    <property type="entry name" value="PAP2/HPO_sf"/>
</dbReference>
<dbReference type="Pfam" id="PF01569">
    <property type="entry name" value="PAP2"/>
    <property type="match status" value="1"/>
</dbReference>
<feature type="transmembrane region" description="Helical" evidence="1">
    <location>
        <begin position="157"/>
        <end position="175"/>
    </location>
</feature>
<evidence type="ECO:0000313" key="4">
    <source>
        <dbReference type="Proteomes" id="UP000178372"/>
    </source>
</evidence>
<evidence type="ECO:0000313" key="3">
    <source>
        <dbReference type="EMBL" id="OGK16283.1"/>
    </source>
</evidence>
<dbReference type="PANTHER" id="PTHR14969:SF13">
    <property type="entry name" value="AT30094P"/>
    <property type="match status" value="1"/>
</dbReference>
<dbReference type="CDD" id="cd01610">
    <property type="entry name" value="PAP2_like"/>
    <property type="match status" value="1"/>
</dbReference>
<dbReference type="Gene3D" id="1.20.144.10">
    <property type="entry name" value="Phosphatidic acid phosphatase type 2/haloperoxidase"/>
    <property type="match status" value="1"/>
</dbReference>
<dbReference type="AlphaFoldDB" id="A0A1F7GBH5"/>
<protein>
    <recommendedName>
        <fullName evidence="2">Phosphatidic acid phosphatase type 2/haloperoxidase domain-containing protein</fullName>
    </recommendedName>
</protein>
<dbReference type="SMART" id="SM00014">
    <property type="entry name" value="acidPPc"/>
    <property type="match status" value="1"/>
</dbReference>
<feature type="transmembrane region" description="Helical" evidence="1">
    <location>
        <begin position="64"/>
        <end position="83"/>
    </location>
</feature>
<dbReference type="SUPFAM" id="SSF48317">
    <property type="entry name" value="Acid phosphatase/Vanadium-dependent haloperoxidase"/>
    <property type="match status" value="1"/>
</dbReference>
<keyword evidence="1" id="KW-0472">Membrane</keyword>
<keyword evidence="1" id="KW-0812">Transmembrane</keyword>
<evidence type="ECO:0000259" key="2">
    <source>
        <dbReference type="SMART" id="SM00014"/>
    </source>
</evidence>
<dbReference type="Proteomes" id="UP000178372">
    <property type="component" value="Unassembled WGS sequence"/>
</dbReference>
<dbReference type="EMBL" id="MFZF01000018">
    <property type="protein sequence ID" value="OGK16283.1"/>
    <property type="molecule type" value="Genomic_DNA"/>
</dbReference>